<dbReference type="Gene3D" id="1.10.1130.10">
    <property type="entry name" value="Flavocytochrome C3, Chain A"/>
    <property type="match status" value="1"/>
</dbReference>
<dbReference type="Pfam" id="PF14537">
    <property type="entry name" value="Cytochrom_c3_2"/>
    <property type="match status" value="1"/>
</dbReference>
<protein>
    <recommendedName>
        <fullName evidence="7">Tetrahaem cytochrome domain-containing protein</fullName>
    </recommendedName>
</protein>
<organism evidence="8">
    <name type="scientific">marine sediment metagenome</name>
    <dbReference type="NCBI Taxonomy" id="412755"/>
    <lineage>
        <taxon>unclassified sequences</taxon>
        <taxon>metagenomes</taxon>
        <taxon>ecological metagenomes</taxon>
    </lineage>
</organism>
<sequence length="443" mass="51764">MFKKFLSVTVTVLFVSLVAGYVAVSLSNPNAMGILGKTGSKVIDFVSPAKMIDAHANAAEEDQATCQASNCHKDMKTEKTPWHKMHLTISLTNFTCQTCHKKVTTKPRTMAGKVNIDRSICLKCHRERFDAFLPEHGKANWVRKHKQLPKVGKVKDKCFDCHNPKRKELDFCAVCHKRHDHSTKWIFGGHGKKAREVFDFVPLNTKTSDSKKNKKNKKLNAEAEKFNCLQCHEKEKWCAWRCHQGVVLPHKIDKWEQHWDDKKKEEKKEPSWYKVHFRAGVKLGYEKCRRCHKFNKKGDPTLSKTPFNKNWEQKEFCQQCHHKQFYEKVPTLNIPWATKKGAMFYVRNYGSDKCWKCHDPDFCSYCHTKNVKPPYVNFTKKTKSSNYKPADVLYKEVNSMSLNSAPNFYNYYNNKTPVEELYPQFDERGFFKRSVPFNRAVQK</sequence>
<dbReference type="GO" id="GO:0046872">
    <property type="term" value="F:metal ion binding"/>
    <property type="evidence" value="ECO:0007669"/>
    <property type="project" value="UniProtKB-KW"/>
</dbReference>
<evidence type="ECO:0000256" key="3">
    <source>
        <dbReference type="ARBA" id="ARBA00022617"/>
    </source>
</evidence>
<evidence type="ECO:0000256" key="5">
    <source>
        <dbReference type="ARBA" id="ARBA00022982"/>
    </source>
</evidence>
<dbReference type="InterPro" id="IPR036280">
    <property type="entry name" value="Multihaem_cyt_sf"/>
</dbReference>
<evidence type="ECO:0000256" key="4">
    <source>
        <dbReference type="ARBA" id="ARBA00022723"/>
    </source>
</evidence>
<dbReference type="EMBL" id="LAZR01006882">
    <property type="protein sequence ID" value="KKM89021.1"/>
    <property type="molecule type" value="Genomic_DNA"/>
</dbReference>
<gene>
    <name evidence="8" type="ORF">LCGC14_1252850</name>
</gene>
<proteinExistence type="predicted"/>
<evidence type="ECO:0000256" key="2">
    <source>
        <dbReference type="ARBA" id="ARBA00022448"/>
    </source>
</evidence>
<dbReference type="AlphaFoldDB" id="A0A0F9LP74"/>
<keyword evidence="4" id="KW-0479">Metal-binding</keyword>
<feature type="domain" description="Tetrahaem cytochrome" evidence="7">
    <location>
        <begin position="93"/>
        <end position="177"/>
    </location>
</feature>
<reference evidence="8" key="1">
    <citation type="journal article" date="2015" name="Nature">
        <title>Complex archaea that bridge the gap between prokaryotes and eukaryotes.</title>
        <authorList>
            <person name="Spang A."/>
            <person name="Saw J.H."/>
            <person name="Jorgensen S.L."/>
            <person name="Zaremba-Niedzwiedzka K."/>
            <person name="Martijn J."/>
            <person name="Lind A.E."/>
            <person name="van Eijk R."/>
            <person name="Schleper C."/>
            <person name="Guy L."/>
            <person name="Ettema T.J."/>
        </authorList>
    </citation>
    <scope>NUCLEOTIDE SEQUENCE</scope>
</reference>
<evidence type="ECO:0000256" key="6">
    <source>
        <dbReference type="ARBA" id="ARBA00023004"/>
    </source>
</evidence>
<dbReference type="InterPro" id="IPR012286">
    <property type="entry name" value="Tetrahaem_cytochrome"/>
</dbReference>
<keyword evidence="6" id="KW-0408">Iron</keyword>
<comment type="caution">
    <text evidence="8">The sequence shown here is derived from an EMBL/GenBank/DDBJ whole genome shotgun (WGS) entry which is preliminary data.</text>
</comment>
<keyword evidence="2" id="KW-0813">Transport</keyword>
<evidence type="ECO:0000259" key="7">
    <source>
        <dbReference type="Pfam" id="PF14537"/>
    </source>
</evidence>
<dbReference type="GO" id="GO:0030313">
    <property type="term" value="C:cell envelope"/>
    <property type="evidence" value="ECO:0007669"/>
    <property type="project" value="UniProtKB-SubCell"/>
</dbReference>
<name>A0A0F9LP74_9ZZZZ</name>
<keyword evidence="3" id="KW-0349">Heme</keyword>
<evidence type="ECO:0000313" key="8">
    <source>
        <dbReference type="EMBL" id="KKM89021.1"/>
    </source>
</evidence>
<dbReference type="SUPFAM" id="SSF48695">
    <property type="entry name" value="Multiheme cytochromes"/>
    <property type="match status" value="2"/>
</dbReference>
<evidence type="ECO:0000256" key="1">
    <source>
        <dbReference type="ARBA" id="ARBA00004196"/>
    </source>
</evidence>
<accession>A0A0F9LP74</accession>
<keyword evidence="5" id="KW-0249">Electron transport</keyword>
<comment type="subcellular location">
    <subcellularLocation>
        <location evidence="1">Cell envelope</location>
    </subcellularLocation>
</comment>